<protein>
    <recommendedName>
        <fullName evidence="4">Transmembrane protein</fullName>
    </recommendedName>
</protein>
<keyword evidence="3" id="KW-1185">Reference proteome</keyword>
<feature type="transmembrane region" description="Helical" evidence="1">
    <location>
        <begin position="146"/>
        <end position="165"/>
    </location>
</feature>
<feature type="transmembrane region" description="Helical" evidence="1">
    <location>
        <begin position="171"/>
        <end position="192"/>
    </location>
</feature>
<dbReference type="Proteomes" id="UP001620460">
    <property type="component" value="Unassembled WGS sequence"/>
</dbReference>
<evidence type="ECO:0000313" key="3">
    <source>
        <dbReference type="Proteomes" id="UP001620460"/>
    </source>
</evidence>
<dbReference type="EMBL" id="JADIKM010000006">
    <property type="protein sequence ID" value="MFK2905839.1"/>
    <property type="molecule type" value="Genomic_DNA"/>
</dbReference>
<evidence type="ECO:0000313" key="2">
    <source>
        <dbReference type="EMBL" id="MFK2905839.1"/>
    </source>
</evidence>
<keyword evidence="1" id="KW-0812">Transmembrane</keyword>
<name>A0ABW8JXE6_9GAMM</name>
<reference evidence="2 3" key="1">
    <citation type="submission" date="2020-10" db="EMBL/GenBank/DDBJ databases">
        <title>Phylogeny of dyella-like bacteria.</title>
        <authorList>
            <person name="Fu J."/>
        </authorList>
    </citation>
    <scope>NUCLEOTIDE SEQUENCE [LARGE SCALE GENOMIC DNA]</scope>
    <source>
        <strain evidence="2 3">Gsoil3046</strain>
    </source>
</reference>
<evidence type="ECO:0008006" key="4">
    <source>
        <dbReference type="Google" id="ProtNLM"/>
    </source>
</evidence>
<evidence type="ECO:0000256" key="1">
    <source>
        <dbReference type="SAM" id="Phobius"/>
    </source>
</evidence>
<keyword evidence="1" id="KW-0472">Membrane</keyword>
<feature type="transmembrane region" description="Helical" evidence="1">
    <location>
        <begin position="72"/>
        <end position="100"/>
    </location>
</feature>
<feature type="transmembrane region" description="Helical" evidence="1">
    <location>
        <begin position="106"/>
        <end position="125"/>
    </location>
</feature>
<accession>A0ABW8JXE6</accession>
<gene>
    <name evidence="2" type="ORF">ISP17_17905</name>
</gene>
<organism evidence="2 3">
    <name type="scientific">Dyella ginsengisoli</name>
    <dbReference type="NCBI Taxonomy" id="363848"/>
    <lineage>
        <taxon>Bacteria</taxon>
        <taxon>Pseudomonadati</taxon>
        <taxon>Pseudomonadota</taxon>
        <taxon>Gammaproteobacteria</taxon>
        <taxon>Lysobacterales</taxon>
        <taxon>Rhodanobacteraceae</taxon>
        <taxon>Dyella</taxon>
    </lineage>
</organism>
<sequence length="211" mass="22998">MKRLTERQYQRHVSVTMLVYVASMVLVWPLARTTSGLGLKIALAAVPALPMLYVIALMARKVAQSDEFEQRIHLVALGVASAVLAALSLTGGLLAAAGAVPLDGSILIWVFPVMMVTYSLTRWWVITRRYGGSTECEQASVWSLPLRLLLVAALMGVVLLAAWWRGRLDDLSLGLLAGLGSSSLLLAVIESVRRWRRVRRERAGAPGTPQP</sequence>
<dbReference type="RefSeq" id="WP_404635629.1">
    <property type="nucleotide sequence ID" value="NZ_JADIKM010000006.1"/>
</dbReference>
<feature type="transmembrane region" description="Helical" evidence="1">
    <location>
        <begin position="37"/>
        <end position="60"/>
    </location>
</feature>
<comment type="caution">
    <text evidence="2">The sequence shown here is derived from an EMBL/GenBank/DDBJ whole genome shotgun (WGS) entry which is preliminary data.</text>
</comment>
<proteinExistence type="predicted"/>
<keyword evidence="1" id="KW-1133">Transmembrane helix</keyword>
<feature type="transmembrane region" description="Helical" evidence="1">
    <location>
        <begin position="12"/>
        <end position="31"/>
    </location>
</feature>